<evidence type="ECO:0000256" key="18">
    <source>
        <dbReference type="ARBA" id="ARBA00048579"/>
    </source>
</evidence>
<dbReference type="Proteomes" id="UP000001555">
    <property type="component" value="Unassembled WGS sequence"/>
</dbReference>
<dbReference type="HOGENOM" id="CLU_021802_11_1_1"/>
<comment type="catalytic activity">
    <reaction evidence="22">
        <text>N-(9Z-octadecenoyl)-L-leucine + H2O = L-leucine + (9Z)-octadecenoate</text>
        <dbReference type="Rhea" id="RHEA:51360"/>
        <dbReference type="ChEBI" id="CHEBI:15377"/>
        <dbReference type="ChEBI" id="CHEBI:30823"/>
        <dbReference type="ChEBI" id="CHEBI:57427"/>
        <dbReference type="ChEBI" id="CHEBI:134035"/>
    </reaction>
    <physiologicalReaction direction="left-to-right" evidence="22">
        <dbReference type="Rhea" id="RHEA:51361"/>
    </physiologicalReaction>
    <physiologicalReaction direction="right-to-left" evidence="22">
        <dbReference type="Rhea" id="RHEA:51362"/>
    </physiologicalReaction>
</comment>
<keyword evidence="31" id="KW-1267">Proteomics identification</keyword>
<keyword evidence="28" id="KW-0121">Carboxypeptidase</keyword>
<comment type="catalytic activity">
    <reaction evidence="23">
        <text>an N-acyl-aromatic L-alpha-amino acid + H2O = an aromatic L-alpha-amino acid + a carboxylate</text>
        <dbReference type="Rhea" id="RHEA:54184"/>
        <dbReference type="ChEBI" id="CHEBI:15377"/>
        <dbReference type="ChEBI" id="CHEBI:29067"/>
        <dbReference type="ChEBI" id="CHEBI:84824"/>
        <dbReference type="ChEBI" id="CHEBI:138093"/>
        <dbReference type="EC" id="3.5.1.114"/>
    </reaction>
    <physiologicalReaction direction="left-to-right" evidence="23">
        <dbReference type="Rhea" id="RHEA:54185"/>
    </physiologicalReaction>
    <physiologicalReaction direction="right-to-left" evidence="23">
        <dbReference type="Rhea" id="RHEA:54186"/>
    </physiologicalReaction>
</comment>
<dbReference type="PaxDb" id="6945-B7Q1Z4"/>
<comment type="catalytic activity">
    <reaction evidence="24">
        <text>L-phenylalanine + (9Z)-octadecenoate = N-(9Z-octadecenoyl)-L-phenylalanine + H2O</text>
        <dbReference type="Rhea" id="RHEA:51300"/>
        <dbReference type="ChEBI" id="CHEBI:15377"/>
        <dbReference type="ChEBI" id="CHEBI:30823"/>
        <dbReference type="ChEBI" id="CHEBI:58095"/>
        <dbReference type="ChEBI" id="CHEBI:134020"/>
    </reaction>
    <physiologicalReaction direction="left-to-right" evidence="24">
        <dbReference type="Rhea" id="RHEA:51301"/>
    </physiologicalReaction>
    <physiologicalReaction direction="right-to-left" evidence="24">
        <dbReference type="Rhea" id="RHEA:51302"/>
    </physiologicalReaction>
</comment>
<dbReference type="EMBL" id="ABJB010494295">
    <property type="status" value="NOT_ANNOTATED_CDS"/>
    <property type="molecule type" value="Genomic_DNA"/>
</dbReference>
<evidence type="ECO:0000256" key="25">
    <source>
        <dbReference type="ARBA" id="ARBA00049100"/>
    </source>
</evidence>
<dbReference type="VEuPathDB" id="VectorBase:ISCW020050"/>
<comment type="catalytic activity">
    <reaction evidence="19">
        <text>N-(9Z-octadecenoyl)-L-serine + H2O = L-serine + (9Z)-octadecenoate</text>
        <dbReference type="Rhea" id="RHEA:51352"/>
        <dbReference type="ChEBI" id="CHEBI:15377"/>
        <dbReference type="ChEBI" id="CHEBI:30823"/>
        <dbReference type="ChEBI" id="CHEBI:33384"/>
        <dbReference type="ChEBI" id="CHEBI:134031"/>
    </reaction>
    <physiologicalReaction direction="left-to-right" evidence="19">
        <dbReference type="Rhea" id="RHEA:51353"/>
    </physiologicalReaction>
</comment>
<evidence type="ECO:0000256" key="12">
    <source>
        <dbReference type="ARBA" id="ARBA00047866"/>
    </source>
</evidence>
<dbReference type="GO" id="GO:0006629">
    <property type="term" value="P:lipid metabolic process"/>
    <property type="evidence" value="ECO:0000318"/>
    <property type="project" value="GO_Central"/>
</dbReference>
<evidence type="ECO:0000256" key="10">
    <source>
        <dbReference type="ARBA" id="ARBA00047567"/>
    </source>
</evidence>
<keyword evidence="3" id="KW-0645">Protease</keyword>
<dbReference type="Gene3D" id="3.30.70.360">
    <property type="match status" value="1"/>
</dbReference>
<comment type="catalytic activity">
    <reaction evidence="20">
        <text>N-(9Z-octadecenoyl)-L-glutamine + H2O = L-glutamine + (9Z)-octadecenoate</text>
        <dbReference type="Rhea" id="RHEA:51356"/>
        <dbReference type="ChEBI" id="CHEBI:15377"/>
        <dbReference type="ChEBI" id="CHEBI:30823"/>
        <dbReference type="ChEBI" id="CHEBI:58359"/>
        <dbReference type="ChEBI" id="CHEBI:134033"/>
    </reaction>
    <physiologicalReaction direction="left-to-right" evidence="20">
        <dbReference type="Rhea" id="RHEA:51357"/>
    </physiologicalReaction>
</comment>
<dbReference type="Pfam" id="PF07687">
    <property type="entry name" value="M20_dimer"/>
    <property type="match status" value="1"/>
</dbReference>
<evidence type="ECO:0000256" key="8">
    <source>
        <dbReference type="ARBA" id="ARBA00046147"/>
    </source>
</evidence>
<dbReference type="VEuPathDB" id="VectorBase:ISCP_013981"/>
<evidence type="ECO:0000256" key="4">
    <source>
        <dbReference type="ARBA" id="ARBA00022723"/>
    </source>
</evidence>
<evidence type="ECO:0000256" key="17">
    <source>
        <dbReference type="ARBA" id="ARBA00048402"/>
    </source>
</evidence>
<evidence type="ECO:0000256" key="3">
    <source>
        <dbReference type="ARBA" id="ARBA00022670"/>
    </source>
</evidence>
<evidence type="ECO:0000256" key="13">
    <source>
        <dbReference type="ARBA" id="ARBA00047874"/>
    </source>
</evidence>
<dbReference type="SUPFAM" id="SSF55031">
    <property type="entry name" value="Bacterial exopeptidase dimerisation domain"/>
    <property type="match status" value="1"/>
</dbReference>
<dbReference type="GO" id="GO:0005576">
    <property type="term" value="C:extracellular region"/>
    <property type="evidence" value="ECO:0007669"/>
    <property type="project" value="UniProtKB-ARBA"/>
</dbReference>
<dbReference type="STRING" id="6945.B7Q1Z4"/>
<comment type="catalytic activity">
    <reaction evidence="17">
        <text>N-(5Z,8Z,11Z,14Z)-eicosatetraenoyl-glycine + H2O = (5Z,8Z,11Z,14Z)-eicosatetraenoate + glycine</text>
        <dbReference type="Rhea" id="RHEA:64108"/>
        <dbReference type="ChEBI" id="CHEBI:15377"/>
        <dbReference type="ChEBI" id="CHEBI:32395"/>
        <dbReference type="ChEBI" id="CHEBI:57305"/>
        <dbReference type="ChEBI" id="CHEBI:59002"/>
    </reaction>
    <physiologicalReaction direction="left-to-right" evidence="17">
        <dbReference type="Rhea" id="RHEA:64109"/>
    </physiologicalReaction>
    <physiologicalReaction direction="right-to-left" evidence="17">
        <dbReference type="Rhea" id="RHEA:64110"/>
    </physiologicalReaction>
</comment>
<evidence type="ECO:0000256" key="15">
    <source>
        <dbReference type="ARBA" id="ARBA00048145"/>
    </source>
</evidence>
<reference evidence="29" key="2">
    <citation type="submission" date="2020-05" db="UniProtKB">
        <authorList>
            <consortium name="EnsemblMetazoa"/>
        </authorList>
    </citation>
    <scope>IDENTIFICATION</scope>
    <source>
        <strain evidence="29">wikel</strain>
    </source>
</reference>
<dbReference type="EMBL" id="DS840466">
    <property type="protein sequence ID" value="EEC12866.1"/>
    <property type="molecule type" value="Genomic_DNA"/>
</dbReference>
<comment type="catalytic activity">
    <reaction evidence="16">
        <text>N-(9Z-octadecenoyl)-L-asparagine + H2O = L-asparagine + (9Z)-octadecenoate</text>
        <dbReference type="Rhea" id="RHEA:64136"/>
        <dbReference type="ChEBI" id="CHEBI:15377"/>
        <dbReference type="ChEBI" id="CHEBI:30823"/>
        <dbReference type="ChEBI" id="CHEBI:58048"/>
        <dbReference type="ChEBI" id="CHEBI:149730"/>
    </reaction>
    <physiologicalReaction direction="left-to-right" evidence="16">
        <dbReference type="Rhea" id="RHEA:64137"/>
    </physiologicalReaction>
</comment>
<keyword evidence="30" id="KW-1185">Reference proteome</keyword>
<dbReference type="GO" id="GO:0004046">
    <property type="term" value="F:aminoacylase activity"/>
    <property type="evidence" value="ECO:0007669"/>
    <property type="project" value="UniProtKB-EC"/>
</dbReference>
<comment type="catalytic activity">
    <reaction evidence="25">
        <text>N-(5Z,8Z,11Z,14Z-eicosatetraenoyl)-L-serine + H2O = (5Z,8Z,11Z,14Z)-eicosatetraenoate + L-serine</text>
        <dbReference type="Rhea" id="RHEA:64116"/>
        <dbReference type="ChEBI" id="CHEBI:15377"/>
        <dbReference type="ChEBI" id="CHEBI:32395"/>
        <dbReference type="ChEBI" id="CHEBI:33384"/>
        <dbReference type="ChEBI" id="CHEBI:149697"/>
    </reaction>
    <physiologicalReaction direction="left-to-right" evidence="25">
        <dbReference type="Rhea" id="RHEA:64117"/>
    </physiologicalReaction>
    <physiologicalReaction direction="right-to-left" evidence="25">
        <dbReference type="Rhea" id="RHEA:64118"/>
    </physiologicalReaction>
</comment>
<evidence type="ECO:0000256" key="16">
    <source>
        <dbReference type="ARBA" id="ARBA00048380"/>
    </source>
</evidence>
<comment type="catalytic activity">
    <reaction evidence="11">
        <text>N-octadecanoyl-L-phenylalanine + H2O = octadecanoate + L-phenylalanine</text>
        <dbReference type="Rhea" id="RHEA:64128"/>
        <dbReference type="ChEBI" id="CHEBI:15377"/>
        <dbReference type="ChEBI" id="CHEBI:25629"/>
        <dbReference type="ChEBI" id="CHEBI:58095"/>
        <dbReference type="ChEBI" id="CHEBI:149700"/>
    </reaction>
    <physiologicalReaction direction="left-to-right" evidence="11">
        <dbReference type="Rhea" id="RHEA:64129"/>
    </physiologicalReaction>
</comment>
<dbReference type="InterPro" id="IPR036264">
    <property type="entry name" value="Bact_exopeptidase_dim_dom"/>
</dbReference>
<name>B7Q1Z4_IXOSC</name>
<evidence type="ECO:0000313" key="28">
    <source>
        <dbReference type="EMBL" id="EEC12866.1"/>
    </source>
</evidence>
<evidence type="ECO:0000256" key="23">
    <source>
        <dbReference type="ARBA" id="ARBA00048840"/>
    </source>
</evidence>
<comment type="catalytic activity">
    <reaction evidence="9">
        <text>(9Z)-octadecenoate + glycine = N-(9Z-octadecenoyl)glycine + H2O</text>
        <dbReference type="Rhea" id="RHEA:51316"/>
        <dbReference type="ChEBI" id="CHEBI:15377"/>
        <dbReference type="ChEBI" id="CHEBI:30823"/>
        <dbReference type="ChEBI" id="CHEBI:57305"/>
        <dbReference type="ChEBI" id="CHEBI:133992"/>
    </reaction>
    <physiologicalReaction direction="right-to-left" evidence="9">
        <dbReference type="Rhea" id="RHEA:51318"/>
    </physiologicalReaction>
</comment>
<dbReference type="Pfam" id="PF01546">
    <property type="entry name" value="Peptidase_M20"/>
    <property type="match status" value="1"/>
</dbReference>
<dbReference type="GO" id="GO:0043605">
    <property type="term" value="P:amide catabolic process"/>
    <property type="evidence" value="ECO:0000318"/>
    <property type="project" value="GO_Central"/>
</dbReference>
<evidence type="ECO:0000256" key="7">
    <source>
        <dbReference type="ARBA" id="ARBA00034698"/>
    </source>
</evidence>
<evidence type="ECO:0000256" key="1">
    <source>
        <dbReference type="ARBA" id="ARBA00004872"/>
    </source>
</evidence>
<comment type="catalytic activity">
    <reaction evidence="15">
        <text>N-(9Z-octadecenoyl)-L-methionine + H2O = (9Z)-octadecenoate + L-methionine</text>
        <dbReference type="Rhea" id="RHEA:64144"/>
        <dbReference type="ChEBI" id="CHEBI:15377"/>
        <dbReference type="ChEBI" id="CHEBI:30823"/>
        <dbReference type="ChEBI" id="CHEBI:57844"/>
        <dbReference type="ChEBI" id="CHEBI:149732"/>
    </reaction>
    <physiologicalReaction direction="left-to-right" evidence="15">
        <dbReference type="Rhea" id="RHEA:64145"/>
    </physiologicalReaction>
</comment>
<dbReference type="FunFam" id="3.40.630.10:FF:000027">
    <property type="entry name" value="N-fatty-acyl-amino acid synthase/hydrolase PM20D1"/>
    <property type="match status" value="1"/>
</dbReference>
<evidence type="ECO:0000256" key="24">
    <source>
        <dbReference type="ARBA" id="ARBA00048879"/>
    </source>
</evidence>
<evidence type="ECO:0000259" key="27">
    <source>
        <dbReference type="Pfam" id="PF07687"/>
    </source>
</evidence>
<evidence type="ECO:0000256" key="26">
    <source>
        <dbReference type="ARBA" id="ARBA00049457"/>
    </source>
</evidence>
<comment type="pathway">
    <text evidence="1">Lipid metabolism; fatty acid metabolism.</text>
</comment>
<dbReference type="GO" id="GO:0016811">
    <property type="term" value="F:hydrolase activity, acting on carbon-nitrogen (but not peptide) bonds, in linear amides"/>
    <property type="evidence" value="ECO:0000318"/>
    <property type="project" value="GO_Central"/>
</dbReference>
<dbReference type="EC" id="3.4.17.4" evidence="28"/>
<accession>B7Q1Z4</accession>
<dbReference type="GO" id="GO:0006508">
    <property type="term" value="P:proteolysis"/>
    <property type="evidence" value="ECO:0007669"/>
    <property type="project" value="UniProtKB-KW"/>
</dbReference>
<comment type="function">
    <text evidence="8">Secreted enzyme that regulates the endogenous N-fatty acyl amino acid (NAAs) tissue and circulating levels by functioning as a bidirectional NAA synthase/hydrolase. It condenses free fatty acids and free amino acids to generate NAAs and bidirectionally catalyzes the reverse hydrolysis reaction. Some of these NAAs stimulate oxidative metabolism via mitochondrial uncoupling, increasing energy expenditure in a UPC1-independent manner. Thereby, this secreted protein may indirectly regulate whole body energy expenditure. PM20D1 circulates in tight association with both low- and high-density (LDL and HDL,respectively) lipoprotein particles.</text>
</comment>
<dbReference type="Gene3D" id="1.10.150.900">
    <property type="match status" value="1"/>
</dbReference>
<evidence type="ECO:0000256" key="9">
    <source>
        <dbReference type="ARBA" id="ARBA00047450"/>
    </source>
</evidence>
<protein>
    <submittedName>
        <fullName evidence="28 29">Carboxypeptidase S, putative</fullName>
        <ecNumber evidence="28">3.4.17.4</ecNumber>
    </submittedName>
</protein>
<keyword evidence="5 28" id="KW-0378">Hydrolase</keyword>
<proteinExistence type="evidence at protein level"/>
<evidence type="ECO:0000256" key="11">
    <source>
        <dbReference type="ARBA" id="ARBA00047723"/>
    </source>
</evidence>
<evidence type="ECO:0007829" key="31">
    <source>
        <dbReference type="PeptideAtlas" id="B7Q1Z4"/>
    </source>
</evidence>
<dbReference type="InterPro" id="IPR002933">
    <property type="entry name" value="Peptidase_M20"/>
</dbReference>
<sequence length="509" mass="56312">MVVGRVLSLLAALVAGLLLIVLTRTMLLPAFDPSAPLPSDTVKELTDNQRNFSGRLARALTFPTVSKAPHDYDREALTNFVHFLEQEFPRVHSSPLVSREVVSNHSLLLKIQGSDRSLQPYMLCAHMDVVPADPERWSRPPFAGEIVDGYIWGRGALDAKDVLMGILEAVEWMLETRTEFRRTLFLAFGHDEEVGGMDGAAAIAKILDARGVRLEYILDEGMVVLQNVFPGMLTPVAMIGVTEKGSLLCKLTARGRSSHSSLPPRETAIVNLAKALTKFHGQCHPSMFGHDTVSEMLETVAPRAPFLLRIVFANTWLFGPAISWVMSLKHELDAMIRTTTCITRVQGGVKDNIVPGEAHAFINHRIHPKQSVAEVLAHNRALVSSLPNVSLEEVMSTEPHPVSPHSPTDFGYQTIARSAGQTFPGVAVAPTMLMANTDTRHYLHLTRNIYRFSPAYVTLEEARCVHGDDERISLWNYERLVNFYLRVIVNSNADRLVPLAAPGRKAGEL</sequence>
<organism>
    <name type="scientific">Ixodes scapularis</name>
    <name type="common">Black-legged tick</name>
    <name type="synonym">Deer tick</name>
    <dbReference type="NCBI Taxonomy" id="6945"/>
    <lineage>
        <taxon>Eukaryota</taxon>
        <taxon>Metazoa</taxon>
        <taxon>Ecdysozoa</taxon>
        <taxon>Arthropoda</taxon>
        <taxon>Chelicerata</taxon>
        <taxon>Arachnida</taxon>
        <taxon>Acari</taxon>
        <taxon>Parasitiformes</taxon>
        <taxon>Ixodida</taxon>
        <taxon>Ixodoidea</taxon>
        <taxon>Ixodidae</taxon>
        <taxon>Ixodinae</taxon>
        <taxon>Ixodes</taxon>
    </lineage>
</organism>
<evidence type="ECO:0000313" key="29">
    <source>
        <dbReference type="EnsemblMetazoa" id="ISCW020050-PA"/>
    </source>
</evidence>
<dbReference type="OrthoDB" id="3064516at2759"/>
<dbReference type="GO" id="GO:1990845">
    <property type="term" value="P:adaptive thermogenesis"/>
    <property type="evidence" value="ECO:0007669"/>
    <property type="project" value="UniProtKB-ARBA"/>
</dbReference>
<evidence type="ECO:0000256" key="6">
    <source>
        <dbReference type="ARBA" id="ARBA00022833"/>
    </source>
</evidence>
<dbReference type="EnsemblMetazoa" id="ISCW020050-RA">
    <property type="protein sequence ID" value="ISCW020050-PA"/>
    <property type="gene ID" value="ISCW020050"/>
</dbReference>
<dbReference type="Gene3D" id="3.40.630.10">
    <property type="entry name" value="Zn peptidases"/>
    <property type="match status" value="1"/>
</dbReference>
<evidence type="ECO:0000256" key="20">
    <source>
        <dbReference type="ARBA" id="ARBA00048729"/>
    </source>
</evidence>
<keyword evidence="4" id="KW-0479">Metal-binding</keyword>
<dbReference type="FunFam" id="1.10.150.900:FF:000003">
    <property type="entry name" value="N-fatty-acyl-amino acid synthase/hydrolase PM20D1"/>
    <property type="match status" value="1"/>
</dbReference>
<dbReference type="InParanoid" id="B7Q1Z4"/>
<keyword evidence="6" id="KW-0862">Zinc</keyword>
<dbReference type="GO" id="GO:0043604">
    <property type="term" value="P:amide biosynthetic process"/>
    <property type="evidence" value="ECO:0000318"/>
    <property type="project" value="GO_Central"/>
</dbReference>
<evidence type="ECO:0000256" key="21">
    <source>
        <dbReference type="ARBA" id="ARBA00048822"/>
    </source>
</evidence>
<dbReference type="GO" id="GO:0004181">
    <property type="term" value="F:metallocarboxypeptidase activity"/>
    <property type="evidence" value="ECO:0007669"/>
    <property type="project" value="UniProtKB-EC"/>
</dbReference>
<evidence type="ECO:0000256" key="22">
    <source>
        <dbReference type="ARBA" id="ARBA00048827"/>
    </source>
</evidence>
<dbReference type="SUPFAM" id="SSF53187">
    <property type="entry name" value="Zn-dependent exopeptidases"/>
    <property type="match status" value="1"/>
</dbReference>
<reference evidence="28 30" key="1">
    <citation type="submission" date="2008-03" db="EMBL/GenBank/DDBJ databases">
        <title>Annotation of Ixodes scapularis.</title>
        <authorList>
            <consortium name="Ixodes scapularis Genome Project Consortium"/>
            <person name="Caler E."/>
            <person name="Hannick L.I."/>
            <person name="Bidwell S."/>
            <person name="Joardar V."/>
            <person name="Thiagarajan M."/>
            <person name="Amedeo P."/>
            <person name="Galinsky K.J."/>
            <person name="Schobel S."/>
            <person name="Inman J."/>
            <person name="Hostetler J."/>
            <person name="Miller J."/>
            <person name="Hammond M."/>
            <person name="Megy K."/>
            <person name="Lawson D."/>
            <person name="Kodira C."/>
            <person name="Sutton G."/>
            <person name="Meyer J."/>
            <person name="Hill C.A."/>
            <person name="Birren B."/>
            <person name="Nene V."/>
            <person name="Collins F."/>
            <person name="Alarcon-Chaidez F."/>
            <person name="Wikel S."/>
            <person name="Strausberg R."/>
        </authorList>
    </citation>
    <scope>NUCLEOTIDE SEQUENCE [LARGE SCALE GENOMIC DNA]</scope>
    <source>
        <strain evidence="30">Wikel</strain>
        <strain evidence="28">Wikel colony</strain>
    </source>
</reference>
<comment type="catalytic activity">
    <reaction evidence="26">
        <text>N-(9Z-octadecenoyl)-L-lysine + H2O = L-lysine + (9Z)-octadecenoate</text>
        <dbReference type="Rhea" id="RHEA:64192"/>
        <dbReference type="ChEBI" id="CHEBI:15377"/>
        <dbReference type="ChEBI" id="CHEBI:30823"/>
        <dbReference type="ChEBI" id="CHEBI:32551"/>
        <dbReference type="ChEBI" id="CHEBI:149731"/>
    </reaction>
    <physiologicalReaction direction="left-to-right" evidence="26">
        <dbReference type="Rhea" id="RHEA:64193"/>
    </physiologicalReaction>
</comment>
<evidence type="ECO:0000256" key="14">
    <source>
        <dbReference type="ARBA" id="ARBA00047879"/>
    </source>
</evidence>
<dbReference type="GO" id="GO:0006520">
    <property type="term" value="P:amino acid metabolic process"/>
    <property type="evidence" value="ECO:0000318"/>
    <property type="project" value="GO_Central"/>
</dbReference>
<comment type="catalytic activity">
    <reaction evidence="12">
        <text>N-(9Z-octadecenoyl)-L-tyrosine + H2O = L-tyrosine + (9Z)-octadecenoate</text>
        <dbReference type="Rhea" id="RHEA:64184"/>
        <dbReference type="ChEBI" id="CHEBI:15377"/>
        <dbReference type="ChEBI" id="CHEBI:30823"/>
        <dbReference type="ChEBI" id="CHEBI:58315"/>
        <dbReference type="ChEBI" id="CHEBI:149734"/>
    </reaction>
    <physiologicalReaction direction="left-to-right" evidence="12">
        <dbReference type="Rhea" id="RHEA:64185"/>
    </physiologicalReaction>
</comment>
<comment type="similarity">
    <text evidence="2">Belongs to the peptidase M20A family.</text>
</comment>
<comment type="catalytic activity">
    <reaction evidence="18">
        <text>an N-acyl-L-amino acid + H2O = an L-alpha-amino acid + a carboxylate</text>
        <dbReference type="Rhea" id="RHEA:15565"/>
        <dbReference type="ChEBI" id="CHEBI:15377"/>
        <dbReference type="ChEBI" id="CHEBI:29067"/>
        <dbReference type="ChEBI" id="CHEBI:59869"/>
        <dbReference type="ChEBI" id="CHEBI:59874"/>
        <dbReference type="EC" id="3.5.1.14"/>
    </reaction>
    <physiologicalReaction direction="left-to-right" evidence="18">
        <dbReference type="Rhea" id="RHEA:15566"/>
    </physiologicalReaction>
    <physiologicalReaction direction="right-to-left" evidence="18">
        <dbReference type="Rhea" id="RHEA:15567"/>
    </physiologicalReaction>
</comment>
<dbReference type="VEuPathDB" id="VectorBase:ISCI020050"/>
<dbReference type="PANTHER" id="PTHR45962">
    <property type="entry name" value="N-FATTY-ACYL-AMINO ACID SYNTHASE/HYDROLASE PM20D1"/>
    <property type="match status" value="1"/>
</dbReference>
<gene>
    <name evidence="29" type="primary">8034690</name>
    <name evidence="28" type="ORF">IscW_ISCW020050</name>
</gene>
<feature type="domain" description="Peptidase M20 dimerisation" evidence="27">
    <location>
        <begin position="242"/>
        <end position="384"/>
    </location>
</feature>
<comment type="catalytic activity">
    <reaction evidence="13">
        <text>(5Z,8Z,11Z,14Z)-eicosatetraenoate + L-phenylalanine = N-(5Z,8Z,11Z,14Z-eicosatetraenoyl)-L-phenylalanine + H2O</text>
        <dbReference type="Rhea" id="RHEA:51312"/>
        <dbReference type="ChEBI" id="CHEBI:15377"/>
        <dbReference type="ChEBI" id="CHEBI:32395"/>
        <dbReference type="ChEBI" id="CHEBI:58095"/>
        <dbReference type="ChEBI" id="CHEBI:134022"/>
    </reaction>
    <physiologicalReaction direction="left-to-right" evidence="13">
        <dbReference type="Rhea" id="RHEA:51313"/>
    </physiologicalReaction>
    <physiologicalReaction direction="right-to-left" evidence="13">
        <dbReference type="Rhea" id="RHEA:51314"/>
    </physiologicalReaction>
</comment>
<dbReference type="AlphaFoldDB" id="B7Q1Z4"/>
<dbReference type="FunCoup" id="B7Q1Z4">
    <property type="interactions" value="211"/>
</dbReference>
<dbReference type="PANTHER" id="PTHR45962:SF1">
    <property type="entry name" value="N-FATTY-ACYL-AMINO ACID SYNTHASE_HYDROLASE PM20D1"/>
    <property type="match status" value="1"/>
</dbReference>
<evidence type="ECO:0000256" key="19">
    <source>
        <dbReference type="ARBA" id="ARBA00048597"/>
    </source>
</evidence>
<dbReference type="InterPro" id="IPR047177">
    <property type="entry name" value="Pept_M20A"/>
</dbReference>
<evidence type="ECO:0000256" key="5">
    <source>
        <dbReference type="ARBA" id="ARBA00022801"/>
    </source>
</evidence>
<dbReference type="InterPro" id="IPR011650">
    <property type="entry name" value="Peptidase_M20_dimer"/>
</dbReference>
<evidence type="ECO:0000313" key="30">
    <source>
        <dbReference type="Proteomes" id="UP000001555"/>
    </source>
</evidence>
<evidence type="ECO:0000256" key="2">
    <source>
        <dbReference type="ARBA" id="ARBA00006247"/>
    </source>
</evidence>
<comment type="pathway">
    <text evidence="7">Amino-acid metabolism.</text>
</comment>
<comment type="catalytic activity">
    <reaction evidence="21">
        <text>N-(9Z-octadecenoyl)-L-tryptophan + H2O = L-tryptophan + (9Z)-octadecenoate</text>
        <dbReference type="Rhea" id="RHEA:64176"/>
        <dbReference type="ChEBI" id="CHEBI:15377"/>
        <dbReference type="ChEBI" id="CHEBI:30823"/>
        <dbReference type="ChEBI" id="CHEBI:57912"/>
        <dbReference type="ChEBI" id="CHEBI:149733"/>
    </reaction>
    <physiologicalReaction direction="left-to-right" evidence="21">
        <dbReference type="Rhea" id="RHEA:64177"/>
    </physiologicalReaction>
</comment>
<comment type="catalytic activity">
    <reaction evidence="10">
        <text>N-(4Z,7Z,10Z,13Z,16Z,19Z-docosahexaenoyl)-L-phenylalanine + H2O = (4Z,7Z,10Z,13Z,16Z,19Z)-docosahexaenoate + L-phenylalanine</text>
        <dbReference type="Rhea" id="RHEA:64132"/>
        <dbReference type="ChEBI" id="CHEBI:15377"/>
        <dbReference type="ChEBI" id="CHEBI:58095"/>
        <dbReference type="ChEBI" id="CHEBI:77016"/>
        <dbReference type="ChEBI" id="CHEBI:149701"/>
    </reaction>
    <physiologicalReaction direction="left-to-right" evidence="10">
        <dbReference type="Rhea" id="RHEA:64133"/>
    </physiologicalReaction>
</comment>
<comment type="catalytic activity">
    <reaction evidence="14">
        <text>N-hexadecanoyl-L-phenylalanine + H2O = hexadecanoate + L-phenylalanine</text>
        <dbReference type="Rhea" id="RHEA:64124"/>
        <dbReference type="ChEBI" id="CHEBI:7896"/>
        <dbReference type="ChEBI" id="CHEBI:15377"/>
        <dbReference type="ChEBI" id="CHEBI:58095"/>
        <dbReference type="ChEBI" id="CHEBI:149699"/>
    </reaction>
    <physiologicalReaction direction="left-to-right" evidence="14">
        <dbReference type="Rhea" id="RHEA:64125"/>
    </physiologicalReaction>
</comment>
<dbReference type="GO" id="GO:0046872">
    <property type="term" value="F:metal ion binding"/>
    <property type="evidence" value="ECO:0007669"/>
    <property type="project" value="UniProtKB-KW"/>
</dbReference>
<dbReference type="KEGG" id="isc:8034690"/>